<feature type="domain" description="ATP-dependent DNA ligase family profile" evidence="23">
    <location>
        <begin position="453"/>
        <end position="587"/>
    </location>
</feature>
<comment type="similarity">
    <text evidence="3 20">Belongs to the ATP-dependent DNA ligase family.</text>
</comment>
<dbReference type="Gene3D" id="2.40.50.140">
    <property type="entry name" value="Nucleic acid-binding proteins"/>
    <property type="match status" value="1"/>
</dbReference>
<evidence type="ECO:0000256" key="3">
    <source>
        <dbReference type="ARBA" id="ARBA00007572"/>
    </source>
</evidence>
<evidence type="ECO:0000256" key="15">
    <source>
        <dbReference type="ARBA" id="ARBA00023204"/>
    </source>
</evidence>
<reference evidence="27" key="1">
    <citation type="submission" date="2012-12" db="EMBL/GenBank/DDBJ databases">
        <authorList>
            <person name="Hellsten U."/>
            <person name="Grimwood J."/>
            <person name="Chapman J.A."/>
            <person name="Shapiro H."/>
            <person name="Aerts A."/>
            <person name="Otillar R.P."/>
            <person name="Terry A.Y."/>
            <person name="Boore J.L."/>
            <person name="Simakov O."/>
            <person name="Marletaz F."/>
            <person name="Cho S.-J."/>
            <person name="Edsinger-Gonzales E."/>
            <person name="Havlak P."/>
            <person name="Kuo D.-H."/>
            <person name="Larsson T."/>
            <person name="Lv J."/>
            <person name="Arendt D."/>
            <person name="Savage R."/>
            <person name="Osoegawa K."/>
            <person name="de Jong P."/>
            <person name="Lindberg D.R."/>
            <person name="Seaver E.C."/>
            <person name="Weisblat D.A."/>
            <person name="Putnam N.H."/>
            <person name="Grigoriev I.V."/>
            <person name="Rokhsar D.S."/>
        </authorList>
    </citation>
    <scope>NUCLEOTIDE SEQUENCE</scope>
    <source>
        <strain evidence="27">I ESC-2004</strain>
    </source>
</reference>
<keyword evidence="12 19" id="KW-0067">ATP-binding</keyword>
<dbReference type="OrthoDB" id="206088at2759"/>
<keyword evidence="11" id="KW-0862">Zinc</keyword>
<dbReference type="EMBL" id="KB299137">
    <property type="protein sequence ID" value="ELU08334.1"/>
    <property type="molecule type" value="Genomic_DNA"/>
</dbReference>
<keyword evidence="6" id="KW-0235">DNA replication</keyword>
<dbReference type="PROSITE" id="PS50172">
    <property type="entry name" value="BRCT"/>
    <property type="match status" value="1"/>
</dbReference>
<keyword evidence="4 19" id="KW-0436">Ligase</keyword>
<evidence type="ECO:0000256" key="5">
    <source>
        <dbReference type="ARBA" id="ARBA00022618"/>
    </source>
</evidence>
<keyword evidence="27" id="KW-1185">Reference proteome</keyword>
<dbReference type="EnsemblMetazoa" id="CapteT213234">
    <property type="protein sequence ID" value="CapteP213234"/>
    <property type="gene ID" value="CapteG213234"/>
</dbReference>
<evidence type="ECO:0000256" key="14">
    <source>
        <dbReference type="ARBA" id="ARBA00023172"/>
    </source>
</evidence>
<dbReference type="InterPro" id="IPR001510">
    <property type="entry name" value="Znf_PARP"/>
</dbReference>
<evidence type="ECO:0000256" key="2">
    <source>
        <dbReference type="ARBA" id="ARBA00004123"/>
    </source>
</evidence>
<dbReference type="EC" id="6.5.1.1" evidence="19"/>
<dbReference type="SUPFAM" id="SSF56091">
    <property type="entry name" value="DNA ligase/mRNA capping enzyme, catalytic domain"/>
    <property type="match status" value="1"/>
</dbReference>
<name>R7UP83_CAPTE</name>
<dbReference type="Gene3D" id="3.30.470.30">
    <property type="entry name" value="DNA ligase/mRNA capping enzyme"/>
    <property type="match status" value="1"/>
</dbReference>
<dbReference type="FunCoup" id="R7UP83">
    <property type="interactions" value="1256"/>
</dbReference>
<dbReference type="InterPro" id="IPR012308">
    <property type="entry name" value="DNA_ligase_ATP-dep_N"/>
</dbReference>
<dbReference type="InterPro" id="IPR036420">
    <property type="entry name" value="BRCT_dom_sf"/>
</dbReference>
<dbReference type="PROSITE" id="PS00697">
    <property type="entry name" value="DNA_LIGASE_A1"/>
    <property type="match status" value="1"/>
</dbReference>
<evidence type="ECO:0000256" key="7">
    <source>
        <dbReference type="ARBA" id="ARBA00022723"/>
    </source>
</evidence>
<dbReference type="InterPro" id="IPR000977">
    <property type="entry name" value="DNA_ligase_ATP-dep"/>
</dbReference>
<dbReference type="STRING" id="283909.R7UP83"/>
<protein>
    <recommendedName>
        <fullName evidence="19">DNA ligase</fullName>
        <ecNumber evidence="19">6.5.1.1</ecNumber>
    </recommendedName>
</protein>
<evidence type="ECO:0000256" key="11">
    <source>
        <dbReference type="ARBA" id="ARBA00022833"/>
    </source>
</evidence>
<dbReference type="GO" id="GO:0003677">
    <property type="term" value="F:DNA binding"/>
    <property type="evidence" value="ECO:0007669"/>
    <property type="project" value="InterPro"/>
</dbReference>
<dbReference type="Gene3D" id="3.30.1490.70">
    <property type="match status" value="1"/>
</dbReference>
<dbReference type="SUPFAM" id="SSF52113">
    <property type="entry name" value="BRCT domain"/>
    <property type="match status" value="1"/>
</dbReference>
<evidence type="ECO:0000256" key="20">
    <source>
        <dbReference type="RuleBase" id="RU004196"/>
    </source>
</evidence>
<evidence type="ECO:0000313" key="26">
    <source>
        <dbReference type="EnsemblMetazoa" id="CapteP213234"/>
    </source>
</evidence>
<dbReference type="InterPro" id="IPR050191">
    <property type="entry name" value="ATP-dep_DNA_ligase"/>
</dbReference>
<dbReference type="Pfam" id="PF00645">
    <property type="entry name" value="zf-PARP"/>
    <property type="match status" value="1"/>
</dbReference>
<proteinExistence type="inferred from homology"/>
<dbReference type="Proteomes" id="UP000014760">
    <property type="component" value="Unassembled WGS sequence"/>
</dbReference>
<dbReference type="GO" id="GO:0008270">
    <property type="term" value="F:zinc ion binding"/>
    <property type="evidence" value="ECO:0007669"/>
    <property type="project" value="UniProtKB-KW"/>
</dbReference>
<dbReference type="SUPFAM" id="SSF50249">
    <property type="entry name" value="Nucleic acid-binding proteins"/>
    <property type="match status" value="1"/>
</dbReference>
<dbReference type="HOGENOM" id="CLU_011787_0_0_1"/>
<gene>
    <name evidence="25" type="ORF">CAPTEDRAFT_213234</name>
</gene>
<dbReference type="SUPFAM" id="SSF57716">
    <property type="entry name" value="Glucocorticoid receptor-like (DNA-binding domain)"/>
    <property type="match status" value="1"/>
</dbReference>
<dbReference type="InterPro" id="IPR012309">
    <property type="entry name" value="DNA_ligase_ATP-dep_C"/>
</dbReference>
<keyword evidence="9 19" id="KW-0227">DNA damage</keyword>
<evidence type="ECO:0000256" key="16">
    <source>
        <dbReference type="ARBA" id="ARBA00023242"/>
    </source>
</evidence>
<evidence type="ECO:0000256" key="13">
    <source>
        <dbReference type="ARBA" id="ARBA00022842"/>
    </source>
</evidence>
<dbReference type="GO" id="GO:0070421">
    <property type="term" value="C:DNA ligase III-XRCC1 complex"/>
    <property type="evidence" value="ECO:0007669"/>
    <property type="project" value="TreeGrafter"/>
</dbReference>
<evidence type="ECO:0000259" key="23">
    <source>
        <dbReference type="PROSITE" id="PS50160"/>
    </source>
</evidence>
<evidence type="ECO:0000256" key="10">
    <source>
        <dbReference type="ARBA" id="ARBA00022771"/>
    </source>
</evidence>
<dbReference type="Gene3D" id="1.10.3260.10">
    <property type="entry name" value="DNA ligase, ATP-dependent, N-terminal domain"/>
    <property type="match status" value="1"/>
</dbReference>
<dbReference type="GO" id="GO:0006302">
    <property type="term" value="P:double-strand break repair"/>
    <property type="evidence" value="ECO:0007669"/>
    <property type="project" value="TreeGrafter"/>
</dbReference>
<dbReference type="CDD" id="cd18431">
    <property type="entry name" value="BRCT_DNA_ligase_III"/>
    <property type="match status" value="1"/>
</dbReference>
<dbReference type="GO" id="GO:0005524">
    <property type="term" value="F:ATP binding"/>
    <property type="evidence" value="ECO:0007669"/>
    <property type="project" value="UniProtKB-KW"/>
</dbReference>
<dbReference type="PROSITE" id="PS00333">
    <property type="entry name" value="DNA_LIGASE_A2"/>
    <property type="match status" value="1"/>
</dbReference>
<dbReference type="FunFam" id="2.40.50.140:FF:000085">
    <property type="entry name" value="DNA ligase"/>
    <property type="match status" value="1"/>
</dbReference>
<evidence type="ECO:0000313" key="25">
    <source>
        <dbReference type="EMBL" id="ELU08334.1"/>
    </source>
</evidence>
<dbReference type="PANTHER" id="PTHR45674:SF9">
    <property type="entry name" value="DNA LIGASE 3"/>
    <property type="match status" value="1"/>
</dbReference>
<evidence type="ECO:0000259" key="22">
    <source>
        <dbReference type="PROSITE" id="PS50064"/>
    </source>
</evidence>
<evidence type="ECO:0000256" key="4">
    <source>
        <dbReference type="ARBA" id="ARBA00022598"/>
    </source>
</evidence>
<dbReference type="Gene3D" id="3.40.50.10190">
    <property type="entry name" value="BRCT domain"/>
    <property type="match status" value="1"/>
</dbReference>
<dbReference type="SMART" id="SM00292">
    <property type="entry name" value="BRCT"/>
    <property type="match status" value="1"/>
</dbReference>
<evidence type="ECO:0000256" key="19">
    <source>
        <dbReference type="RuleBase" id="RU000617"/>
    </source>
</evidence>
<dbReference type="OMA" id="GRWCTVT"/>
<evidence type="ECO:0000313" key="27">
    <source>
        <dbReference type="Proteomes" id="UP000014760"/>
    </source>
</evidence>
<keyword evidence="7" id="KW-0479">Metal-binding</keyword>
<comment type="subcellular location">
    <subcellularLocation>
        <location evidence="2">Nucleus</location>
    </subcellularLocation>
</comment>
<feature type="region of interest" description="Disordered" evidence="21">
    <location>
        <begin position="710"/>
        <end position="737"/>
    </location>
</feature>
<keyword evidence="13" id="KW-0460">Magnesium</keyword>
<evidence type="ECO:0000259" key="24">
    <source>
        <dbReference type="PROSITE" id="PS50172"/>
    </source>
</evidence>
<dbReference type="AlphaFoldDB" id="R7UP83"/>
<feature type="compositionally biased region" description="Low complexity" evidence="21">
    <location>
        <begin position="714"/>
        <end position="733"/>
    </location>
</feature>
<dbReference type="GO" id="GO:0006273">
    <property type="term" value="P:lagging strand elongation"/>
    <property type="evidence" value="ECO:0007669"/>
    <property type="project" value="TreeGrafter"/>
</dbReference>
<evidence type="ECO:0000256" key="9">
    <source>
        <dbReference type="ARBA" id="ARBA00022763"/>
    </source>
</evidence>
<dbReference type="InterPro" id="IPR001357">
    <property type="entry name" value="BRCT_dom"/>
</dbReference>
<dbReference type="PROSITE" id="PS50064">
    <property type="entry name" value="ZF_PARP_2"/>
    <property type="match status" value="1"/>
</dbReference>
<keyword evidence="16" id="KW-0539">Nucleus</keyword>
<evidence type="ECO:0000256" key="21">
    <source>
        <dbReference type="SAM" id="MobiDB-lite"/>
    </source>
</evidence>
<dbReference type="CDD" id="cd07902">
    <property type="entry name" value="Adenylation_DNA_ligase_III"/>
    <property type="match status" value="1"/>
</dbReference>
<dbReference type="NCBIfam" id="TIGR00574">
    <property type="entry name" value="dnl1"/>
    <property type="match status" value="1"/>
</dbReference>
<accession>R7UP83</accession>
<sequence>MTENRYACDYAKRSTSSCKKCKKKLEKGEMRLAKVVANYFNDGDGEMKQYHHASCLFETFVRARATTKIIESPDDVEGFGDMEQTEKDLINRLIKDSNSSDSPHPFSWYKHRVQIAVRFNLCFCRPFCCRDNAFRSFRRLCAQIAEQSSYLSKTKIVSDYLKKGSTGDGYHGDAYLLLKLLLPGVVKTVYNLNSKQLVKIFSQIFGCSQEEMVEDLEKGDAAETVRVFFEQSKKILPTKKSLLSIQDVDESLNDLSQYTKEDDQMKVLMNITKRCTANDLKMVVRLIKHDLRISAGAKHILDGLDANAYEAFKASRDLKDVVDRVFSLKEEGSAGKLTKSLSIRANLMTAVQPMLAEACKSVDFAFKRCPNGMYAEIKYDGERVQVHKQGSQFQYFSRSLKPVLPHKVNHFKDYIPKAFPGGSDLILDSEVLLIDTQTSKPLPFGSLGVHKKQAFKDASVCLFIFDCIHYNGESLMLKPLRERRKILKENMTEIPNHIMFSEMKEISKPDDLSEMMMQVFREGLEGLVLKDAKGIYEPGKRHWLKVKKDYLAEGAMADSADLVVLGAYFGTGVKGGLMSVFLMGVYDSNTEKWCSVTKCHLGFDDDKLDKLQKQLDVVKISKDYSRVPSWLNINRQLAPDFVVKDPKKSPVWEITGAEFSKADIHTAGGISIRFPRCTKVRNDKSWKEATDLTRLRELFRKSKEYSDLPDLINSPSKSKSPFKRSSSTKSNTDSESDSSVKKAKLDFNIFHSTSFLGQRRKQAETKNLPNVFSGMKFHLPAETENYSKLKRFIIAYDGELVDEFSKDATHYVVSKVDDPKKEVTVKWLRKCIMKKQLLPSK</sequence>
<evidence type="ECO:0000256" key="8">
    <source>
        <dbReference type="ARBA" id="ARBA00022741"/>
    </source>
</evidence>
<feature type="domain" description="PARP-type" evidence="22">
    <location>
        <begin position="6"/>
        <end position="98"/>
    </location>
</feature>
<evidence type="ECO:0000256" key="6">
    <source>
        <dbReference type="ARBA" id="ARBA00022705"/>
    </source>
</evidence>
<dbReference type="CDD" id="cd07967">
    <property type="entry name" value="OBF_DNA_ligase_III"/>
    <property type="match status" value="1"/>
</dbReference>
<keyword evidence="14 19" id="KW-0233">DNA recombination</keyword>
<keyword evidence="8 19" id="KW-0547">Nucleotide-binding</keyword>
<dbReference type="InterPro" id="IPR012310">
    <property type="entry name" value="DNA_ligase_ATP-dep_cent"/>
</dbReference>
<comment type="catalytic activity">
    <reaction evidence="18 19">
        <text>ATP + (deoxyribonucleotide)n-3'-hydroxyl + 5'-phospho-(deoxyribonucleotide)m = (deoxyribonucleotide)n+m + AMP + diphosphate.</text>
        <dbReference type="EC" id="6.5.1.1"/>
    </reaction>
</comment>
<dbReference type="InterPro" id="IPR016059">
    <property type="entry name" value="DNA_ligase_ATP-dep_CS"/>
</dbReference>
<dbReference type="SMART" id="SM01336">
    <property type="entry name" value="zf-PARP"/>
    <property type="match status" value="1"/>
</dbReference>
<reference evidence="26" key="3">
    <citation type="submission" date="2015-06" db="UniProtKB">
        <authorList>
            <consortium name="EnsemblMetazoa"/>
        </authorList>
    </citation>
    <scope>IDENTIFICATION</scope>
</reference>
<feature type="domain" description="BRCT" evidence="24">
    <location>
        <begin position="767"/>
        <end position="841"/>
    </location>
</feature>
<comment type="cofactor">
    <cofactor evidence="1">
        <name>Mg(2+)</name>
        <dbReference type="ChEBI" id="CHEBI:18420"/>
    </cofactor>
</comment>
<dbReference type="PANTHER" id="PTHR45674">
    <property type="entry name" value="DNA LIGASE 1/3 FAMILY MEMBER"/>
    <property type="match status" value="1"/>
</dbReference>
<reference evidence="25 27" key="2">
    <citation type="journal article" date="2013" name="Nature">
        <title>Insights into bilaterian evolution from three spiralian genomes.</title>
        <authorList>
            <person name="Simakov O."/>
            <person name="Marletaz F."/>
            <person name="Cho S.J."/>
            <person name="Edsinger-Gonzales E."/>
            <person name="Havlak P."/>
            <person name="Hellsten U."/>
            <person name="Kuo D.H."/>
            <person name="Larsson T."/>
            <person name="Lv J."/>
            <person name="Arendt D."/>
            <person name="Savage R."/>
            <person name="Osoegawa K."/>
            <person name="de Jong P."/>
            <person name="Grimwood J."/>
            <person name="Chapman J.A."/>
            <person name="Shapiro H."/>
            <person name="Aerts A."/>
            <person name="Otillar R.P."/>
            <person name="Terry A.Y."/>
            <person name="Boore J.L."/>
            <person name="Grigoriev I.V."/>
            <person name="Lindberg D.R."/>
            <person name="Seaver E.C."/>
            <person name="Weisblat D.A."/>
            <person name="Putnam N.H."/>
            <person name="Rokhsar D.S."/>
        </authorList>
    </citation>
    <scope>NUCLEOTIDE SEQUENCE</scope>
    <source>
        <strain evidence="25 27">I ESC-2004</strain>
    </source>
</reference>
<dbReference type="InterPro" id="IPR036957">
    <property type="entry name" value="Znf_PARP_sf"/>
</dbReference>
<dbReference type="GO" id="GO:0051301">
    <property type="term" value="P:cell division"/>
    <property type="evidence" value="ECO:0007669"/>
    <property type="project" value="UniProtKB-KW"/>
</dbReference>
<dbReference type="FunFam" id="3.30.470.30:FF:000003">
    <property type="entry name" value="DNA ligase"/>
    <property type="match status" value="1"/>
</dbReference>
<evidence type="ECO:0000256" key="17">
    <source>
        <dbReference type="ARBA" id="ARBA00023306"/>
    </source>
</evidence>
<keyword evidence="15 19" id="KW-0234">DNA repair</keyword>
<keyword evidence="10" id="KW-0863">Zinc-finger</keyword>
<dbReference type="Gene3D" id="3.30.1740.10">
    <property type="entry name" value="Zinc finger, PARP-type"/>
    <property type="match status" value="1"/>
</dbReference>
<evidence type="ECO:0000256" key="12">
    <source>
        <dbReference type="ARBA" id="ARBA00022840"/>
    </source>
</evidence>
<dbReference type="InterPro" id="IPR036599">
    <property type="entry name" value="DNA_ligase_N_sf"/>
</dbReference>
<dbReference type="SUPFAM" id="SSF117018">
    <property type="entry name" value="ATP-dependent DNA ligase DNA-binding domain"/>
    <property type="match status" value="1"/>
</dbReference>
<dbReference type="Pfam" id="PF01068">
    <property type="entry name" value="DNA_ligase_A_M"/>
    <property type="match status" value="1"/>
</dbReference>
<dbReference type="Pfam" id="PF04679">
    <property type="entry name" value="DNA_ligase_A_C"/>
    <property type="match status" value="1"/>
</dbReference>
<dbReference type="InterPro" id="IPR012340">
    <property type="entry name" value="NA-bd_OB-fold"/>
</dbReference>
<dbReference type="Pfam" id="PF16759">
    <property type="entry name" value="LIG3_BRCT"/>
    <property type="match status" value="1"/>
</dbReference>
<evidence type="ECO:0000256" key="1">
    <source>
        <dbReference type="ARBA" id="ARBA00001946"/>
    </source>
</evidence>
<dbReference type="Pfam" id="PF04675">
    <property type="entry name" value="DNA_ligase_A_N"/>
    <property type="match status" value="1"/>
</dbReference>
<evidence type="ECO:0000256" key="18">
    <source>
        <dbReference type="ARBA" id="ARBA00034003"/>
    </source>
</evidence>
<organism evidence="25">
    <name type="scientific">Capitella teleta</name>
    <name type="common">Polychaete worm</name>
    <dbReference type="NCBI Taxonomy" id="283909"/>
    <lineage>
        <taxon>Eukaryota</taxon>
        <taxon>Metazoa</taxon>
        <taxon>Spiralia</taxon>
        <taxon>Lophotrochozoa</taxon>
        <taxon>Annelida</taxon>
        <taxon>Polychaeta</taxon>
        <taxon>Sedentaria</taxon>
        <taxon>Scolecida</taxon>
        <taxon>Capitellidae</taxon>
        <taxon>Capitella</taxon>
    </lineage>
</organism>
<dbReference type="InterPro" id="IPR031916">
    <property type="entry name" value="LIG3_BRCT"/>
</dbReference>
<keyword evidence="17" id="KW-0131">Cell cycle</keyword>
<dbReference type="GO" id="GO:0071897">
    <property type="term" value="P:DNA biosynthetic process"/>
    <property type="evidence" value="ECO:0007669"/>
    <property type="project" value="InterPro"/>
</dbReference>
<dbReference type="PROSITE" id="PS50160">
    <property type="entry name" value="DNA_LIGASE_A3"/>
    <property type="match status" value="1"/>
</dbReference>
<dbReference type="FunFam" id="1.10.3260.10:FF:000002">
    <property type="entry name" value="DNA ligase"/>
    <property type="match status" value="1"/>
</dbReference>
<dbReference type="GO" id="GO:0006310">
    <property type="term" value="P:DNA recombination"/>
    <property type="evidence" value="ECO:0007669"/>
    <property type="project" value="UniProtKB-KW"/>
</dbReference>
<dbReference type="EMBL" id="AMQN01001062">
    <property type="status" value="NOT_ANNOTATED_CDS"/>
    <property type="molecule type" value="Genomic_DNA"/>
</dbReference>
<keyword evidence="5" id="KW-0132">Cell division</keyword>
<dbReference type="GO" id="GO:0003910">
    <property type="term" value="F:DNA ligase (ATP) activity"/>
    <property type="evidence" value="ECO:0007669"/>
    <property type="project" value="UniProtKB-EC"/>
</dbReference>